<feature type="non-terminal residue" evidence="1">
    <location>
        <position position="1"/>
    </location>
</feature>
<protein>
    <submittedName>
        <fullName evidence="1">Uncharacterized protein</fullName>
    </submittedName>
</protein>
<evidence type="ECO:0000313" key="1">
    <source>
        <dbReference type="EMBL" id="CAG7785677.1"/>
    </source>
</evidence>
<sequence length="57" mass="6827">MRDFAGWDGQTEVQDDAEGFEINCKLHLCRKDICRYVDEVMTVKYQKYRIECVDHPK</sequence>
<dbReference type="AlphaFoldDB" id="A0A8J2KC97"/>
<proteinExistence type="predicted"/>
<accession>A0A8J2KC97</accession>
<keyword evidence="2" id="KW-1185">Reference proteome</keyword>
<dbReference type="EMBL" id="CAJVCH010300969">
    <property type="protein sequence ID" value="CAG7785677.1"/>
    <property type="molecule type" value="Genomic_DNA"/>
</dbReference>
<evidence type="ECO:0000313" key="2">
    <source>
        <dbReference type="Proteomes" id="UP000708208"/>
    </source>
</evidence>
<reference evidence="1" key="1">
    <citation type="submission" date="2021-06" db="EMBL/GenBank/DDBJ databases">
        <authorList>
            <person name="Hodson N. C."/>
            <person name="Mongue J. A."/>
            <person name="Jaron S. K."/>
        </authorList>
    </citation>
    <scope>NUCLEOTIDE SEQUENCE</scope>
</reference>
<gene>
    <name evidence="1" type="ORF">AFUS01_LOCUS24288</name>
</gene>
<comment type="caution">
    <text evidence="1">The sequence shown here is derived from an EMBL/GenBank/DDBJ whole genome shotgun (WGS) entry which is preliminary data.</text>
</comment>
<dbReference type="Proteomes" id="UP000708208">
    <property type="component" value="Unassembled WGS sequence"/>
</dbReference>
<organism evidence="1 2">
    <name type="scientific">Allacma fusca</name>
    <dbReference type="NCBI Taxonomy" id="39272"/>
    <lineage>
        <taxon>Eukaryota</taxon>
        <taxon>Metazoa</taxon>
        <taxon>Ecdysozoa</taxon>
        <taxon>Arthropoda</taxon>
        <taxon>Hexapoda</taxon>
        <taxon>Collembola</taxon>
        <taxon>Symphypleona</taxon>
        <taxon>Sminthuridae</taxon>
        <taxon>Allacma</taxon>
    </lineage>
</organism>
<name>A0A8J2KC97_9HEXA</name>